<sequence>MTIETILFTEGEVAVIHKKKVLAFVLGTFMLGGCVSTSVEDTAINSQLITEVYIGEHHYPENFVQQLHTNLQYFQDGVGVDPQSGMPFDFIRVMDNGDIEPRPAVNSTTVGLYLNVLTEMERAGSNEARKRIGEVLTQLENAPKWNGLFIWMYKLSEGELALDSRSVASAVDAANLISSLAAVSGAYWQHDDPVLAQLSQRADALINQSKEGWYGLYERDTGTRDLLRAAWQDTGDGQPGYVKYLIDRKANESRLAPLWAAVLTHSDEMPIPEGVFTNMGLYTGEYVTRDGEVINPMLTWNGAYFQGMLPSVWFDEKSMVPTPKMFDDMARVQVEYSAQFGIPFLSSSSTVDSRYSEYGVDGMAEAYQRGRRSFQEPVGTPHATALYAMKNRDHAVELLLDVEARYPQIVSPAGWFDAVNEKGEVADKIIGLDQGMFAASFFADTIRTDVENYIKQAHGEKAWQLVERLYSQFESNGTLIREEEA</sequence>
<organism evidence="1 2">
    <name type="scientific">Photobacterium lutimaris</name>
    <dbReference type="NCBI Taxonomy" id="388278"/>
    <lineage>
        <taxon>Bacteria</taxon>
        <taxon>Pseudomonadati</taxon>
        <taxon>Pseudomonadota</taxon>
        <taxon>Gammaproteobacteria</taxon>
        <taxon>Vibrionales</taxon>
        <taxon>Vibrionaceae</taxon>
        <taxon>Photobacterium</taxon>
    </lineage>
</organism>
<comment type="caution">
    <text evidence="1">The sequence shown here is derived from an EMBL/GenBank/DDBJ whole genome shotgun (WGS) entry which is preliminary data.</text>
</comment>
<gene>
    <name evidence="1" type="ORF">C9I99_05885</name>
</gene>
<keyword evidence="2" id="KW-1185">Reference proteome</keyword>
<dbReference type="AlphaFoldDB" id="A0A2T3J0Q4"/>
<dbReference type="Proteomes" id="UP000241222">
    <property type="component" value="Unassembled WGS sequence"/>
</dbReference>
<proteinExistence type="predicted"/>
<name>A0A2T3J0Q4_9GAMM</name>
<reference evidence="1 2" key="1">
    <citation type="submission" date="2018-03" db="EMBL/GenBank/DDBJ databases">
        <title>Whole genome sequencing of Histamine producing bacteria.</title>
        <authorList>
            <person name="Butler K."/>
        </authorList>
    </citation>
    <scope>NUCLEOTIDE SEQUENCE [LARGE SCALE GENOMIC DNA]</scope>
    <source>
        <strain evidence="1 2">JCM 13586</strain>
    </source>
</reference>
<protein>
    <recommendedName>
        <fullName evidence="3">Glycoamylase-like domain-containing protein</fullName>
    </recommendedName>
</protein>
<evidence type="ECO:0000313" key="2">
    <source>
        <dbReference type="Proteomes" id="UP000241222"/>
    </source>
</evidence>
<dbReference type="EMBL" id="PYMH01000002">
    <property type="protein sequence ID" value="PSU34627.1"/>
    <property type="molecule type" value="Genomic_DNA"/>
</dbReference>
<dbReference type="Gene3D" id="1.50.10.140">
    <property type="match status" value="1"/>
</dbReference>
<accession>A0A2T3J0Q4</accession>
<evidence type="ECO:0008006" key="3">
    <source>
        <dbReference type="Google" id="ProtNLM"/>
    </source>
</evidence>
<evidence type="ECO:0000313" key="1">
    <source>
        <dbReference type="EMBL" id="PSU34627.1"/>
    </source>
</evidence>